<name>U2NMI2_9BACT</name>
<dbReference type="InterPro" id="IPR036866">
    <property type="entry name" value="RibonucZ/Hydroxyglut_hydro"/>
</dbReference>
<dbReference type="InterPro" id="IPR052533">
    <property type="entry name" value="WalJ/YycJ-like"/>
</dbReference>
<dbReference type="EMBL" id="AWEY01000025">
    <property type="protein sequence ID" value="ERK39285.1"/>
    <property type="molecule type" value="Genomic_DNA"/>
</dbReference>
<accession>U2NMI2</accession>
<dbReference type="AlphaFoldDB" id="U2NMI2"/>
<evidence type="ECO:0000313" key="2">
    <source>
        <dbReference type="EMBL" id="ERK39285.1"/>
    </source>
</evidence>
<organism evidence="2 3">
    <name type="scientific">Segatella baroniae F0067</name>
    <dbReference type="NCBI Taxonomy" id="1115809"/>
    <lineage>
        <taxon>Bacteria</taxon>
        <taxon>Pseudomonadati</taxon>
        <taxon>Bacteroidota</taxon>
        <taxon>Bacteroidia</taxon>
        <taxon>Bacteroidales</taxon>
        <taxon>Prevotellaceae</taxon>
        <taxon>Segatella</taxon>
    </lineage>
</organism>
<dbReference type="Gene3D" id="3.60.15.10">
    <property type="entry name" value="Ribonuclease Z/Hydroxyacylglutathione hydrolase-like"/>
    <property type="match status" value="1"/>
</dbReference>
<protein>
    <submittedName>
        <fullName evidence="2">Beta-lactamase family protein</fullName>
    </submittedName>
</protein>
<dbReference type="PATRIC" id="fig|1115809.3.peg.1370"/>
<comment type="caution">
    <text evidence="2">The sequence shown here is derived from an EMBL/GenBank/DDBJ whole genome shotgun (WGS) entry which is preliminary data.</text>
</comment>
<dbReference type="SUPFAM" id="SSF56281">
    <property type="entry name" value="Metallo-hydrolase/oxidoreductase"/>
    <property type="match status" value="1"/>
</dbReference>
<dbReference type="PANTHER" id="PTHR47619">
    <property type="entry name" value="METALLO-HYDROLASE YYCJ-RELATED"/>
    <property type="match status" value="1"/>
</dbReference>
<dbReference type="Proteomes" id="UP000016648">
    <property type="component" value="Unassembled WGS sequence"/>
</dbReference>
<dbReference type="PANTHER" id="PTHR47619:SF1">
    <property type="entry name" value="EXODEOXYRIBONUCLEASE WALJ"/>
    <property type="match status" value="1"/>
</dbReference>
<gene>
    <name evidence="2" type="ORF">HMPREF9135_2365</name>
</gene>
<dbReference type="RefSeq" id="WP_021589709.1">
    <property type="nucleotide sequence ID" value="NZ_AWEY01000025.1"/>
</dbReference>
<keyword evidence="3" id="KW-1185">Reference proteome</keyword>
<sequence>MLKLISFGSGSSGNCYLLYTEKSGLLIDAGVGVRILKKHMKDYGLSPNSIHHVLITHDHADHIKSVGSLSTEYNLPIYATQKVHAGIQGNYSVRKKILPANAKTIETNRPFVLDEFTITAFTVPHDSSDNVGYHIECEGISFCIMTDVGHVTDEMKDHIRHADYLIIEANHDTEMLKNGAYPQYLKDRISSGNGHLSNAACGQAIAENITQRLKHIWLCHLSEENNHPILAYKTIEQTLLANGITPQTDVALEVLRRKLPSGPFDLAGDK</sequence>
<reference evidence="2 3" key="1">
    <citation type="submission" date="2013-08" db="EMBL/GenBank/DDBJ databases">
        <authorList>
            <person name="Durkin A.S."/>
            <person name="Haft D.R."/>
            <person name="McCorrison J."/>
            <person name="Torralba M."/>
            <person name="Gillis M."/>
            <person name="Haft D.H."/>
            <person name="Methe B."/>
            <person name="Sutton G."/>
            <person name="Nelson K.E."/>
        </authorList>
    </citation>
    <scope>NUCLEOTIDE SEQUENCE [LARGE SCALE GENOMIC DNA]</scope>
    <source>
        <strain evidence="2 3">F0067</strain>
    </source>
</reference>
<feature type="domain" description="Metallo-beta-lactamase" evidence="1">
    <location>
        <begin position="12"/>
        <end position="184"/>
    </location>
</feature>
<evidence type="ECO:0000259" key="1">
    <source>
        <dbReference type="SMART" id="SM00849"/>
    </source>
</evidence>
<dbReference type="InterPro" id="IPR001279">
    <property type="entry name" value="Metallo-B-lactamas"/>
</dbReference>
<dbReference type="Pfam" id="PF12706">
    <property type="entry name" value="Lactamase_B_2"/>
    <property type="match status" value="1"/>
</dbReference>
<proteinExistence type="predicted"/>
<dbReference type="SMART" id="SM00849">
    <property type="entry name" value="Lactamase_B"/>
    <property type="match status" value="1"/>
</dbReference>
<evidence type="ECO:0000313" key="3">
    <source>
        <dbReference type="Proteomes" id="UP000016648"/>
    </source>
</evidence>